<dbReference type="PANTHER" id="PTHR11040:SF32">
    <property type="entry name" value="ZINC-REGULATED TRANSPORTER 1"/>
    <property type="match status" value="1"/>
</dbReference>
<evidence type="ECO:0000256" key="4">
    <source>
        <dbReference type="ARBA" id="ARBA00023136"/>
    </source>
</evidence>
<dbReference type="GO" id="GO:0005385">
    <property type="term" value="F:zinc ion transmembrane transporter activity"/>
    <property type="evidence" value="ECO:0007669"/>
    <property type="project" value="TreeGrafter"/>
</dbReference>
<dbReference type="AlphaFoldDB" id="A0A2H3CB63"/>
<dbReference type="GO" id="GO:0005886">
    <property type="term" value="C:plasma membrane"/>
    <property type="evidence" value="ECO:0007669"/>
    <property type="project" value="TreeGrafter"/>
</dbReference>
<evidence type="ECO:0000256" key="3">
    <source>
        <dbReference type="ARBA" id="ARBA00022989"/>
    </source>
</evidence>
<feature type="transmembrane region" description="Helical" evidence="5">
    <location>
        <begin position="498"/>
        <end position="519"/>
    </location>
</feature>
<organism evidence="6 7">
    <name type="scientific">Armillaria solidipes</name>
    <dbReference type="NCBI Taxonomy" id="1076256"/>
    <lineage>
        <taxon>Eukaryota</taxon>
        <taxon>Fungi</taxon>
        <taxon>Dikarya</taxon>
        <taxon>Basidiomycota</taxon>
        <taxon>Agaricomycotina</taxon>
        <taxon>Agaricomycetes</taxon>
        <taxon>Agaricomycetidae</taxon>
        <taxon>Agaricales</taxon>
        <taxon>Marasmiineae</taxon>
        <taxon>Physalacriaceae</taxon>
        <taxon>Armillaria</taxon>
    </lineage>
</organism>
<dbReference type="Pfam" id="PF02535">
    <property type="entry name" value="Zip"/>
    <property type="match status" value="1"/>
</dbReference>
<feature type="transmembrane region" description="Helical" evidence="5">
    <location>
        <begin position="458"/>
        <end position="478"/>
    </location>
</feature>
<keyword evidence="2 5" id="KW-0812">Transmembrane</keyword>
<evidence type="ECO:0000313" key="6">
    <source>
        <dbReference type="EMBL" id="PBK72526.1"/>
    </source>
</evidence>
<comment type="subcellular location">
    <subcellularLocation>
        <location evidence="1">Membrane</location>
        <topology evidence="1">Multi-pass membrane protein</topology>
    </subcellularLocation>
</comment>
<dbReference type="PANTHER" id="PTHR11040">
    <property type="entry name" value="ZINC/IRON TRANSPORTER"/>
    <property type="match status" value="1"/>
</dbReference>
<dbReference type="Proteomes" id="UP000218334">
    <property type="component" value="Unassembled WGS sequence"/>
</dbReference>
<dbReference type="STRING" id="1076256.A0A2H3CB63"/>
<proteinExistence type="predicted"/>
<feature type="transmembrane region" description="Helical" evidence="5">
    <location>
        <begin position="531"/>
        <end position="551"/>
    </location>
</feature>
<feature type="transmembrane region" description="Helical" evidence="5">
    <location>
        <begin position="264"/>
        <end position="285"/>
    </location>
</feature>
<reference evidence="7" key="1">
    <citation type="journal article" date="2017" name="Nat. Ecol. Evol.">
        <title>Genome expansion and lineage-specific genetic innovations in the forest pathogenic fungi Armillaria.</title>
        <authorList>
            <person name="Sipos G."/>
            <person name="Prasanna A.N."/>
            <person name="Walter M.C."/>
            <person name="O'Connor E."/>
            <person name="Balint B."/>
            <person name="Krizsan K."/>
            <person name="Kiss B."/>
            <person name="Hess J."/>
            <person name="Varga T."/>
            <person name="Slot J."/>
            <person name="Riley R."/>
            <person name="Boka B."/>
            <person name="Rigling D."/>
            <person name="Barry K."/>
            <person name="Lee J."/>
            <person name="Mihaltcheva S."/>
            <person name="LaButti K."/>
            <person name="Lipzen A."/>
            <person name="Waldron R."/>
            <person name="Moloney N.M."/>
            <person name="Sperisen C."/>
            <person name="Kredics L."/>
            <person name="Vagvoelgyi C."/>
            <person name="Patrignani A."/>
            <person name="Fitzpatrick D."/>
            <person name="Nagy I."/>
            <person name="Doyle S."/>
            <person name="Anderson J.B."/>
            <person name="Grigoriev I.V."/>
            <person name="Gueldener U."/>
            <person name="Muensterkoetter M."/>
            <person name="Nagy L.G."/>
        </authorList>
    </citation>
    <scope>NUCLEOTIDE SEQUENCE [LARGE SCALE GENOMIC DNA]</scope>
    <source>
        <strain evidence="7">28-4</strain>
    </source>
</reference>
<accession>A0A2H3CB63</accession>
<evidence type="ECO:0000256" key="1">
    <source>
        <dbReference type="ARBA" id="ARBA00004141"/>
    </source>
</evidence>
<evidence type="ECO:0000256" key="2">
    <source>
        <dbReference type="ARBA" id="ARBA00022692"/>
    </source>
</evidence>
<evidence type="ECO:0000313" key="7">
    <source>
        <dbReference type="Proteomes" id="UP000218334"/>
    </source>
</evidence>
<protein>
    <submittedName>
        <fullName evidence="6">Zip-domain-containing protein</fullName>
    </submittedName>
</protein>
<gene>
    <name evidence="6" type="ORF">ARMSODRAFT_1002595</name>
</gene>
<keyword evidence="4 5" id="KW-0472">Membrane</keyword>
<name>A0A2H3CB63_9AGAR</name>
<dbReference type="EMBL" id="KZ293422">
    <property type="protein sequence ID" value="PBK72526.1"/>
    <property type="molecule type" value="Genomic_DNA"/>
</dbReference>
<keyword evidence="7" id="KW-1185">Reference proteome</keyword>
<feature type="transmembrane region" description="Helical" evidence="5">
    <location>
        <begin position="395"/>
        <end position="418"/>
    </location>
</feature>
<dbReference type="InterPro" id="IPR003689">
    <property type="entry name" value="ZIP"/>
</dbReference>
<keyword evidence="3 5" id="KW-1133">Transmembrane helix</keyword>
<feature type="transmembrane region" description="Helical" evidence="5">
    <location>
        <begin position="305"/>
        <end position="328"/>
    </location>
</feature>
<evidence type="ECO:0000256" key="5">
    <source>
        <dbReference type="SAM" id="Phobius"/>
    </source>
</evidence>
<sequence length="552" mass="60589">MRQYAPVVHLDEDASQFGNSEDLRKFLEAPSEYCMDVFVASPVMKSGIKEGTPDVQQYIHKLRRTMRKFQELDTITPLQFEHFRSFVVKSGDQCSPIWIAGSLIEWRDMRMVLRETWVPGFGMSGCCDESLLIKTGYHGVSKTIAVEITYESSGPITVKHAARITTLWDHKPMRRGVCHWIQQHGHPSGSAIHQEDLQSRSHERNSVGPCCSQINLLSPATFSTYPGPVQVFFLPNTPASIHILTRDNEDALNCGSGGGADTFFGLRVASIFIISIATAFIHLLSPALDALSSDCLADGWRAYPYALGLCMLSIVFIFILELIAFRWGTKKLAKISMRHDAHGHQAGSYAAHGPEGNLAHQIEGNLDESKLNIIDSELDIEDQRHRALDSAMTQIIGVAILEFGVNLHSVFVGLTLAVDPDFKVLFVVLIFHQTFEGLGVGSRLAYLDLPPKYRWTPYAGAALYGLTTPIGIAAGLGVRTTYNPGSTTASIVSGTLDAFSSGILIYTGLVELLAHEFLFNKEMMTSSNGKLAYAIGCMLAGCGIMALLGRWA</sequence>